<evidence type="ECO:0000313" key="5">
    <source>
        <dbReference type="Proteomes" id="UP001470230"/>
    </source>
</evidence>
<evidence type="ECO:0008006" key="6">
    <source>
        <dbReference type="Google" id="ProtNLM"/>
    </source>
</evidence>
<dbReference type="InterPro" id="IPR023362">
    <property type="entry name" value="PH-BEACH_dom"/>
</dbReference>
<dbReference type="SMART" id="SM01026">
    <property type="entry name" value="Beach"/>
    <property type="match status" value="1"/>
</dbReference>
<accession>A0ABR2KY59</accession>
<evidence type="ECO:0000259" key="2">
    <source>
        <dbReference type="PROSITE" id="PS50197"/>
    </source>
</evidence>
<comment type="caution">
    <text evidence="4">The sequence shown here is derived from an EMBL/GenBank/DDBJ whole genome shotgun (WGS) entry which is preliminary data.</text>
</comment>
<dbReference type="PANTHER" id="PTHR13743">
    <property type="entry name" value="BEIGE/BEACH-RELATED"/>
    <property type="match status" value="1"/>
</dbReference>
<dbReference type="InterPro" id="IPR050865">
    <property type="entry name" value="BEACH_Domain"/>
</dbReference>
<dbReference type="Pfam" id="PF02138">
    <property type="entry name" value="Beach"/>
    <property type="match status" value="1"/>
</dbReference>
<dbReference type="InterPro" id="IPR015943">
    <property type="entry name" value="WD40/YVTN_repeat-like_dom_sf"/>
</dbReference>
<dbReference type="PROSITE" id="PS50197">
    <property type="entry name" value="BEACH"/>
    <property type="match status" value="1"/>
</dbReference>
<dbReference type="EMBL" id="JAPFFF010000003">
    <property type="protein sequence ID" value="KAK8894950.1"/>
    <property type="molecule type" value="Genomic_DNA"/>
</dbReference>
<name>A0ABR2KY59_9EUKA</name>
<dbReference type="PROSITE" id="PS51783">
    <property type="entry name" value="PH_BEACH"/>
    <property type="match status" value="1"/>
</dbReference>
<dbReference type="InterPro" id="IPR001680">
    <property type="entry name" value="WD40_rpt"/>
</dbReference>
<dbReference type="Gene3D" id="2.130.10.10">
    <property type="entry name" value="YVTN repeat-like/Quinoprotein amine dehydrogenase"/>
    <property type="match status" value="1"/>
</dbReference>
<sequence>MDTILNHFHQLKCPEYYDICIKYFSIPINSNQSSKQTNIEPNPAEFLINDLLQIISTNENEVNQNTPTSAQIDYIKGPLLKEMKSSKDFYPIFNRFYCIDNYPIFKTAILAQMAINNKLEMDASKARQQQTQNPLSLTKKSQPNLPSITSLAKYLATKNIHIFIFKALISLTLLLFNYKETVFEDEEINVLQKDNFAALYYLLKYFDIFISNEDIQQYIANNSTSESSNKKISSEKVDISDFFSLLFSFLSFFQDNFRFLLILKEKNSTYFNFFTSILTTVVQMMPKFTIANKWDFYLHPISFYFSYFSSKQVTFQKYDILAQMYLEMCNQIKITLNDNVPEKVQTKILLLLSSVINNFDNEKNLMTIEDKLKISFESLSLFPKLPLNKDDNQSITLFTTSLINLINTISTKYQTDTDFENIQQDENDNIKSASVYHDSHDAILNSEKPGKLQYMNPQEYFNSRSLMHFFSHQEAHPNPIVQDFVKSLKNFFTQSNYESNFILQAITTKFNSIKPSSLHILLSSLSGKFIKITDSVVDFVTHLLQIDIYKIDSSDWKRSQIQLNDSILFFLFGVISKNKGILPIFTAISHLGFSILEYLLPMFRSLKMIDEDIQFSKSFCQSHIIDMIRFNITQNNMSNEKTHLIMNEIVGFLQVIAVSNPRATFSELSFAQLLKDFLKIDEYVDIILPCFKTGILTTDEKCMMNILNQIALVVIQASTDENYVPTANKLILLLSETLNSLTKKSLKEYEDNNIFELISKFPSSTKDRESLVNSLKFFMNICFKFNSYIQMFSDLLVYQNLKEAFTYVKLDSEMLLLLLSMTMNTPTDLEKSENRSIQNRFAMKLLLDVIKDYEDELELLKYFHKICASSNSNLYQCYQGGLITYLLGRVDVIELQTEVFSLFKLVCSKFCSPMILNKVHYTMISSKCKLSFLNIILQMIVDDSSTFPVSSFFAFSGLRTGIYGPSLDLSYLTNEWSFSTSINIEKVPSTILNLYEGTSSLAFKIGEDYLIECSRTEKKEIFSEKFKTPIEPKKWTFLTFIINQREIILYINFENKEYFTIPEKLTYNGPAVIKIAEGLTGEIGRTYFFSTTDINKIKSEVLSNKIIKKESICSYDPRGAYMGEIIDAASDNLCHLMGTAVPFTATFREIIQNEGVYQLIMTYFSIVDSEEFFLLSLKVLTEMIKISDENSRNFDRMGGFRLLIGLLSMIDKQFFTIKVSQELFNLFHSLSDESQKLMFSSYWMNIKFISTLNYDYQIHFYTEEFYNACACYKGTVTLDFVEALLYEIDRNFNDNDDNSEDIKILRNLQLSLLLKIIDDVPKTIYRKLFQFQYILFNKNLDDNIQKELLHILVDNASSLITTNNQLDLMNFIFPFFLSKDTEIRKLALKLISNILTCSSKQQISKEFLYKAMIFIKDDEAKLFNECFKIMFLNSLKQQQDEKVSTILNSDILDESIPTNSIADLLLSSTSTCNCIEMTPILIMLSIFYTKENENINKNDSESHENARDKVFNLMYHALPKLGRFYHDSACPLCLMIFALNFADNLDRFVEPFVVASFSNIQIVNYILPIFNSFSKFSKTDVSKWKRHFLITLIQRSIKSSLYIKEIATLAVQFMIYKYKPTEVNDPQEEIGDQINFENTDQINTENETQENEGQDENDKILSINNEDLLNEKYDDVSTKEFSEKDSIEFINYLANSSSSSTLDQAYIFEPCFLEDETFLELLYYLLYLLIHDKKYEDNRSNIDLPLSSTMNYSVHNLRKIIAALILKINPNSEIRYQLVDEFRSELNINNNLSMGASHSQEYLNTQGSSMKKTYSHPLLKTRFRFWNRNKKDPAGANENGDNENNENNNPDGENEQNTADLRPSVAEENYIFNLTKEGDLLGSNLIKALKFDWQFLLDIKPIFFNFRTEILGNIFKSYNNFVENQQRKESESSANSTFLLNSFASNISTVSSNEEPRIIIYNINSLEYLEYYSKDILKSHKRFMKTVGRRTFMFQKYNQKLATTYLNESNEKLCDSTKKHWKLSSKLDSLGRKIYFSVNRNFNDHMDASRLRDSNELDEKDLESRNKNEEQIIPYKRILELNQSLLKNYKKDIDLSFEVMMVTVIGKYKGTLMLSNKNLFFEGTLKYELSDNENEESKNKQKKKQNEKQKFVTIPLNQILFIFNRWTMHIDNSCEIFSFLRRSFFFIFPDTQTRRTFYNKINEKIGKNPKSAYFFKECCHICNGVCQNNVTNSELISKTNLTKDWQNRRLSNFRYLYFLNMISGRSFNDLSQYPVYPWILKDYSSQTLDLKDESIYRDLSVPIAAMNEVRLKECINHYEMVDPIEKCLYRSHYSSPAFIIGFMIRTEPFTSLHIDLQSGRFDYPDRLFYSVRRAWEGVTSTSNDYKELIPQFFTFPQMFINENKFDLGRIQGKKYQINDVEMPNWAKSPFEFVEIHQRALESEYVRLHLNEWIDLIFGCYQQSFEKHSLYHWYSYHECMKIPEVINDPINQQMAQHHSVNFGCCPDKIFTSPSPRFIHNIPKSLGISPISPLSSSSPQLNLTNTSSSSLSSSTTSIAPNDDVIFTSLSSNQVLDAAFNDASNIVYNGKGVVLLKSGCVFSVMKSLTQLFKISMQIQPNYKDILFFPNQQAFIFLQRNGGFASCVTFVTNQQNQQKEVLKTIAHKSSTIECMCVCGATTFATGGSDCCIKIWNVPNFTLLTSIPIQSGPIVALASDSLLEVIVSIDSQNMVYLSSINPNKHVLSFSLNMPENVTKHQVLVLRTGLIAVASDSADRKKLTVTFYDLRGIFIKQLVFDGSVAKFFAMYPSYGENFVVILVAQNRKLIVIDLSTFDVVSPFKGHVSNNFIWPFEDRRAILYLKNNAAKDIAVYEF</sequence>
<dbReference type="PANTHER" id="PTHR13743:SF112">
    <property type="entry name" value="BEACH DOMAIN-CONTAINING PROTEIN"/>
    <property type="match status" value="1"/>
</dbReference>
<dbReference type="InterPro" id="IPR036372">
    <property type="entry name" value="BEACH_dom_sf"/>
</dbReference>
<evidence type="ECO:0000313" key="4">
    <source>
        <dbReference type="EMBL" id="KAK8894950.1"/>
    </source>
</evidence>
<dbReference type="Proteomes" id="UP001470230">
    <property type="component" value="Unassembled WGS sequence"/>
</dbReference>
<dbReference type="Gene3D" id="2.30.29.30">
    <property type="entry name" value="Pleckstrin-homology domain (PH domain)/Phosphotyrosine-binding domain (PTB)"/>
    <property type="match status" value="1"/>
</dbReference>
<dbReference type="Gene3D" id="1.10.1540.10">
    <property type="entry name" value="BEACH domain"/>
    <property type="match status" value="1"/>
</dbReference>
<dbReference type="Pfam" id="PF14844">
    <property type="entry name" value="PH_BEACH"/>
    <property type="match status" value="1"/>
</dbReference>
<dbReference type="SUPFAM" id="SSF50978">
    <property type="entry name" value="WD40 repeat-like"/>
    <property type="match status" value="1"/>
</dbReference>
<reference evidence="4 5" key="1">
    <citation type="submission" date="2024-04" db="EMBL/GenBank/DDBJ databases">
        <title>Tritrichomonas musculus Genome.</title>
        <authorList>
            <person name="Alves-Ferreira E."/>
            <person name="Grigg M."/>
            <person name="Lorenzi H."/>
            <person name="Galac M."/>
        </authorList>
    </citation>
    <scope>NUCLEOTIDE SEQUENCE [LARGE SCALE GENOMIC DNA]</scope>
    <source>
        <strain evidence="4 5">EAF2021</strain>
    </source>
</reference>
<feature type="region of interest" description="Disordered" evidence="1">
    <location>
        <begin position="1830"/>
        <end position="1858"/>
    </location>
</feature>
<dbReference type="InterPro" id="IPR036322">
    <property type="entry name" value="WD40_repeat_dom_sf"/>
</dbReference>
<dbReference type="CDD" id="cd06071">
    <property type="entry name" value="Beach"/>
    <property type="match status" value="1"/>
</dbReference>
<proteinExistence type="predicted"/>
<dbReference type="SUPFAM" id="SSF81837">
    <property type="entry name" value="BEACH domain"/>
    <property type="match status" value="1"/>
</dbReference>
<evidence type="ECO:0000256" key="1">
    <source>
        <dbReference type="SAM" id="MobiDB-lite"/>
    </source>
</evidence>
<evidence type="ECO:0000259" key="3">
    <source>
        <dbReference type="PROSITE" id="PS51783"/>
    </source>
</evidence>
<organism evidence="4 5">
    <name type="scientific">Tritrichomonas musculus</name>
    <dbReference type="NCBI Taxonomy" id="1915356"/>
    <lineage>
        <taxon>Eukaryota</taxon>
        <taxon>Metamonada</taxon>
        <taxon>Parabasalia</taxon>
        <taxon>Tritrichomonadida</taxon>
        <taxon>Tritrichomonadidae</taxon>
        <taxon>Tritrichomonas</taxon>
    </lineage>
</organism>
<feature type="domain" description="BEACH-type PH" evidence="3">
    <location>
        <begin position="2088"/>
        <end position="2202"/>
    </location>
</feature>
<dbReference type="InterPro" id="IPR000409">
    <property type="entry name" value="BEACH_dom"/>
</dbReference>
<keyword evidence="5" id="KW-1185">Reference proteome</keyword>
<gene>
    <name evidence="4" type="ORF">M9Y10_023392</name>
</gene>
<dbReference type="InterPro" id="IPR011993">
    <property type="entry name" value="PH-like_dom_sf"/>
</dbReference>
<feature type="domain" description="BEACH" evidence="2">
    <location>
        <begin position="2230"/>
        <end position="2516"/>
    </location>
</feature>
<dbReference type="SUPFAM" id="SSF50729">
    <property type="entry name" value="PH domain-like"/>
    <property type="match status" value="1"/>
</dbReference>
<protein>
    <recommendedName>
        <fullName evidence="6">BEACH domain-containing protein</fullName>
    </recommendedName>
</protein>
<dbReference type="SMART" id="SM00320">
    <property type="entry name" value="WD40"/>
    <property type="match status" value="1"/>
</dbReference>